<dbReference type="PANTHER" id="PTHR30146:SF109">
    <property type="entry name" value="HTH-TYPE TRANSCRIPTIONAL REGULATOR GALS"/>
    <property type="match status" value="1"/>
</dbReference>
<dbReference type="GO" id="GO:0000976">
    <property type="term" value="F:transcription cis-regulatory region binding"/>
    <property type="evidence" value="ECO:0007669"/>
    <property type="project" value="TreeGrafter"/>
</dbReference>
<protein>
    <submittedName>
        <fullName evidence="5">Substrate-binding domain-containing protein</fullName>
    </submittedName>
</protein>
<dbReference type="Pfam" id="PF13377">
    <property type="entry name" value="Peripla_BP_3"/>
    <property type="match status" value="1"/>
</dbReference>
<dbReference type="Proteomes" id="UP000477156">
    <property type="component" value="Unassembled WGS sequence"/>
</dbReference>
<dbReference type="Pfam" id="PF00356">
    <property type="entry name" value="LacI"/>
    <property type="match status" value="1"/>
</dbReference>
<dbReference type="SMART" id="SM00354">
    <property type="entry name" value="HTH_LACI"/>
    <property type="match status" value="1"/>
</dbReference>
<feature type="domain" description="HTH lacI-type" evidence="4">
    <location>
        <begin position="4"/>
        <end position="56"/>
    </location>
</feature>
<dbReference type="Gene3D" id="3.40.50.2300">
    <property type="match status" value="2"/>
</dbReference>
<evidence type="ECO:0000256" key="2">
    <source>
        <dbReference type="ARBA" id="ARBA00023125"/>
    </source>
</evidence>
<dbReference type="InterPro" id="IPR028082">
    <property type="entry name" value="Peripla_BP_I"/>
</dbReference>
<keyword evidence="1" id="KW-0805">Transcription regulation</keyword>
<dbReference type="InterPro" id="IPR000843">
    <property type="entry name" value="HTH_LacI"/>
</dbReference>
<dbReference type="CDD" id="cd19974">
    <property type="entry name" value="PBP1_LacI-like"/>
    <property type="match status" value="1"/>
</dbReference>
<evidence type="ECO:0000256" key="1">
    <source>
        <dbReference type="ARBA" id="ARBA00023015"/>
    </source>
</evidence>
<dbReference type="EMBL" id="WWVF01000013">
    <property type="protein sequence ID" value="MZS89075.1"/>
    <property type="molecule type" value="Genomic_DNA"/>
</dbReference>
<dbReference type="PANTHER" id="PTHR30146">
    <property type="entry name" value="LACI-RELATED TRANSCRIPTIONAL REPRESSOR"/>
    <property type="match status" value="1"/>
</dbReference>
<reference evidence="5 6" key="1">
    <citation type="journal article" date="2019" name="Nat. Med.">
        <title>A library of human gut bacterial isolates paired with longitudinal multiomics data enables mechanistic microbiome research.</title>
        <authorList>
            <person name="Poyet M."/>
            <person name="Groussin M."/>
            <person name="Gibbons S.M."/>
            <person name="Avila-Pacheco J."/>
            <person name="Jiang X."/>
            <person name="Kearney S.M."/>
            <person name="Perrotta A.R."/>
            <person name="Berdy B."/>
            <person name="Zhao S."/>
            <person name="Lieberman T.D."/>
            <person name="Swanson P.K."/>
            <person name="Smith M."/>
            <person name="Roesemann S."/>
            <person name="Alexander J.E."/>
            <person name="Rich S.A."/>
            <person name="Livny J."/>
            <person name="Vlamakis H."/>
            <person name="Clish C."/>
            <person name="Bullock K."/>
            <person name="Deik A."/>
            <person name="Scott J."/>
            <person name="Pierce K.A."/>
            <person name="Xavier R.J."/>
            <person name="Alm E.J."/>
        </authorList>
    </citation>
    <scope>NUCLEOTIDE SEQUENCE [LARGE SCALE GENOMIC DNA]</scope>
    <source>
        <strain evidence="5 6">BIOML-A12</strain>
    </source>
</reference>
<accession>A0A6L8XST1</accession>
<dbReference type="InterPro" id="IPR010982">
    <property type="entry name" value="Lambda_DNA-bd_dom_sf"/>
</dbReference>
<organism evidence="5 6">
    <name type="scientific">Blautia wexlerae</name>
    <dbReference type="NCBI Taxonomy" id="418240"/>
    <lineage>
        <taxon>Bacteria</taxon>
        <taxon>Bacillati</taxon>
        <taxon>Bacillota</taxon>
        <taxon>Clostridia</taxon>
        <taxon>Lachnospirales</taxon>
        <taxon>Lachnospiraceae</taxon>
        <taxon>Blautia</taxon>
    </lineage>
</organism>
<dbReference type="AlphaFoldDB" id="A0A6L8XST1"/>
<dbReference type="Gene3D" id="1.10.260.40">
    <property type="entry name" value="lambda repressor-like DNA-binding domains"/>
    <property type="match status" value="1"/>
</dbReference>
<dbReference type="SUPFAM" id="SSF53822">
    <property type="entry name" value="Periplasmic binding protein-like I"/>
    <property type="match status" value="1"/>
</dbReference>
<proteinExistence type="predicted"/>
<evidence type="ECO:0000256" key="3">
    <source>
        <dbReference type="ARBA" id="ARBA00023163"/>
    </source>
</evidence>
<dbReference type="PROSITE" id="PS50932">
    <property type="entry name" value="HTH_LACI_2"/>
    <property type="match status" value="1"/>
</dbReference>
<dbReference type="InterPro" id="IPR046335">
    <property type="entry name" value="LacI/GalR-like_sensor"/>
</dbReference>
<evidence type="ECO:0000313" key="5">
    <source>
        <dbReference type="EMBL" id="MZS89075.1"/>
    </source>
</evidence>
<dbReference type="CDD" id="cd01392">
    <property type="entry name" value="HTH_LacI"/>
    <property type="match status" value="1"/>
</dbReference>
<gene>
    <name evidence="5" type="ORF">GT712_08320</name>
</gene>
<name>A0A6L8XST1_9FIRM</name>
<keyword evidence="3" id="KW-0804">Transcription</keyword>
<dbReference type="GO" id="GO:0003700">
    <property type="term" value="F:DNA-binding transcription factor activity"/>
    <property type="evidence" value="ECO:0007669"/>
    <property type="project" value="TreeGrafter"/>
</dbReference>
<dbReference type="SUPFAM" id="SSF47413">
    <property type="entry name" value="lambda repressor-like DNA-binding domains"/>
    <property type="match status" value="1"/>
</dbReference>
<keyword evidence="2" id="KW-0238">DNA-binding</keyword>
<evidence type="ECO:0000313" key="6">
    <source>
        <dbReference type="Proteomes" id="UP000477156"/>
    </source>
</evidence>
<evidence type="ECO:0000259" key="4">
    <source>
        <dbReference type="PROSITE" id="PS50932"/>
    </source>
</evidence>
<dbReference type="RefSeq" id="WP_118137162.1">
    <property type="nucleotide sequence ID" value="NZ_WWUZ01000010.1"/>
</dbReference>
<sequence length="339" mass="38545">MGKVRMADIAAKVGVSTVTVHNALAGNKGVSDEMREKIQKVADELGYHQMTAAAKRERNKGGLRNIGVIISERYLATYTTFYWKMYQELALVATDKNCMAAVEILKRDMEENFILPRIQEEHTVDALIVMGEISREYIHFMKKHTDMPVIFLDFYDKELAKDAVIADNFYGMYLMTEYLFEQGFTKMAYVGSIHATSSIMDRYCGFYKAQLEHGQILPEEWLIEDRDEKGSTHIKLPQHMPEAFVCNCDLTAGILILELEKQGYRVPEDISVVGFDNYLYPGFPDKKITSYEVNTLVMVKVALEKALKQIKNPDSGRGLSIVSGKIVEKESVQKSCRES</sequence>
<comment type="caution">
    <text evidence="5">The sequence shown here is derived from an EMBL/GenBank/DDBJ whole genome shotgun (WGS) entry which is preliminary data.</text>
</comment>